<dbReference type="RefSeq" id="XP_007369643.1">
    <property type="nucleotide sequence ID" value="XM_007369581.1"/>
</dbReference>
<gene>
    <name evidence="1" type="ORF">DICSQDRAFT_157265</name>
</gene>
<proteinExistence type="predicted"/>
<dbReference type="GeneID" id="18837751"/>
<reference evidence="1 2" key="1">
    <citation type="journal article" date="2012" name="Science">
        <title>The Paleozoic origin of enzymatic lignin decomposition reconstructed from 31 fungal genomes.</title>
        <authorList>
            <person name="Floudas D."/>
            <person name="Binder M."/>
            <person name="Riley R."/>
            <person name="Barry K."/>
            <person name="Blanchette R.A."/>
            <person name="Henrissat B."/>
            <person name="Martinez A.T."/>
            <person name="Otillar R."/>
            <person name="Spatafora J.W."/>
            <person name="Yadav J.S."/>
            <person name="Aerts A."/>
            <person name="Benoit I."/>
            <person name="Boyd A."/>
            <person name="Carlson A."/>
            <person name="Copeland A."/>
            <person name="Coutinho P.M."/>
            <person name="de Vries R.P."/>
            <person name="Ferreira P."/>
            <person name="Findley K."/>
            <person name="Foster B."/>
            <person name="Gaskell J."/>
            <person name="Glotzer D."/>
            <person name="Gorecki P."/>
            <person name="Heitman J."/>
            <person name="Hesse C."/>
            <person name="Hori C."/>
            <person name="Igarashi K."/>
            <person name="Jurgens J.A."/>
            <person name="Kallen N."/>
            <person name="Kersten P."/>
            <person name="Kohler A."/>
            <person name="Kuees U."/>
            <person name="Kumar T.K.A."/>
            <person name="Kuo A."/>
            <person name="LaButti K."/>
            <person name="Larrondo L.F."/>
            <person name="Lindquist E."/>
            <person name="Ling A."/>
            <person name="Lombard V."/>
            <person name="Lucas S."/>
            <person name="Lundell T."/>
            <person name="Martin R."/>
            <person name="McLaughlin D.J."/>
            <person name="Morgenstern I."/>
            <person name="Morin E."/>
            <person name="Murat C."/>
            <person name="Nagy L.G."/>
            <person name="Nolan M."/>
            <person name="Ohm R.A."/>
            <person name="Patyshakuliyeva A."/>
            <person name="Rokas A."/>
            <person name="Ruiz-Duenas F.J."/>
            <person name="Sabat G."/>
            <person name="Salamov A."/>
            <person name="Samejima M."/>
            <person name="Schmutz J."/>
            <person name="Slot J.C."/>
            <person name="St John F."/>
            <person name="Stenlid J."/>
            <person name="Sun H."/>
            <person name="Sun S."/>
            <person name="Syed K."/>
            <person name="Tsang A."/>
            <person name="Wiebenga A."/>
            <person name="Young D."/>
            <person name="Pisabarro A."/>
            <person name="Eastwood D.C."/>
            <person name="Martin F."/>
            <person name="Cullen D."/>
            <person name="Grigoriev I.V."/>
            <person name="Hibbett D.S."/>
        </authorList>
    </citation>
    <scope>NUCLEOTIDE SEQUENCE [LARGE SCALE GENOMIC DNA]</scope>
    <source>
        <strain evidence="1 2">LYAD-421 SS1</strain>
    </source>
</reference>
<protein>
    <submittedName>
        <fullName evidence="1">Uncharacterized protein</fullName>
    </submittedName>
</protein>
<dbReference type="Proteomes" id="UP000053319">
    <property type="component" value="Unassembled WGS sequence"/>
</dbReference>
<dbReference type="AlphaFoldDB" id="R7SNM8"/>
<dbReference type="KEGG" id="dsq:DICSQDRAFT_157265"/>
<name>R7SNM8_DICSQ</name>
<evidence type="ECO:0000313" key="1">
    <source>
        <dbReference type="EMBL" id="EJF57671.1"/>
    </source>
</evidence>
<evidence type="ECO:0000313" key="2">
    <source>
        <dbReference type="Proteomes" id="UP000053319"/>
    </source>
</evidence>
<dbReference type="EMBL" id="JH719447">
    <property type="protein sequence ID" value="EJF57671.1"/>
    <property type="molecule type" value="Genomic_DNA"/>
</dbReference>
<accession>R7SNM8</accession>
<dbReference type="HOGENOM" id="CLU_2291611_0_0_1"/>
<organism evidence="1 2">
    <name type="scientific">Dichomitus squalens (strain LYAD-421)</name>
    <name type="common">Western red white-rot fungus</name>
    <dbReference type="NCBI Taxonomy" id="732165"/>
    <lineage>
        <taxon>Eukaryota</taxon>
        <taxon>Fungi</taxon>
        <taxon>Dikarya</taxon>
        <taxon>Basidiomycota</taxon>
        <taxon>Agaricomycotina</taxon>
        <taxon>Agaricomycetes</taxon>
        <taxon>Polyporales</taxon>
        <taxon>Polyporaceae</taxon>
        <taxon>Dichomitus</taxon>
    </lineage>
</organism>
<sequence>MISSVHLTYMQHINMGPSLILRCMHSHYWSWRDGSGCTSLEMIRTRRFLSKSLSMCPLPIMTKTSLFLQCQQKPFHCKCSPRLKTRLLLPRNDLLLATAGD</sequence>